<keyword evidence="1" id="KW-0812">Transmembrane</keyword>
<proteinExistence type="predicted"/>
<feature type="transmembrane region" description="Helical" evidence="1">
    <location>
        <begin position="91"/>
        <end position="107"/>
    </location>
</feature>
<evidence type="ECO:0000313" key="2">
    <source>
        <dbReference type="EMBL" id="MYM36162.1"/>
    </source>
</evidence>
<dbReference type="Pfam" id="PF14897">
    <property type="entry name" value="EpsG"/>
    <property type="match status" value="1"/>
</dbReference>
<accession>A0ABW9VB92</accession>
<feature type="transmembrane region" description="Helical" evidence="1">
    <location>
        <begin position="114"/>
        <end position="132"/>
    </location>
</feature>
<gene>
    <name evidence="2" type="ORF">GTP38_17665</name>
</gene>
<sequence>MSSTLTTLCIIISGFQLFGTSLDFDEYVNFFNLVEMNQLSTFALTRFEPAFVLSTVIVVNLFSSPAAIYTVFVALSIFLKGIVFYALSSGWQVFAAASLLYLIRYFPLHEYTQLRVAISIGMTMVSTIYLWEGNFKKAAIFIVLSLLFHQSAIAVIPFLFFKPTKRRTIIAVSLAIMLTLKYGSSYFISSFLADTVEIVGNYERNGSFARHDVNLFNPTVLLDMALIVYAFANWHQLTRVMKTSVFMMSIGIAFYFGMTSFPVMAHRLREFFSVFFIIFVIESLRRNIIRAPVIVVYLLSLGLYSYLFFIREGFFN</sequence>
<comment type="caution">
    <text evidence="2">The sequence shown here is derived from an EMBL/GenBank/DDBJ whole genome shotgun (WGS) entry which is preliminary data.</text>
</comment>
<feature type="transmembrane region" description="Helical" evidence="1">
    <location>
        <begin position="291"/>
        <end position="310"/>
    </location>
</feature>
<dbReference type="InterPro" id="IPR049458">
    <property type="entry name" value="EpsG-like"/>
</dbReference>
<feature type="transmembrane region" description="Helical" evidence="1">
    <location>
        <begin position="244"/>
        <end position="262"/>
    </location>
</feature>
<organism evidence="2 3">
    <name type="scientific">Duganella lactea</name>
    <dbReference type="NCBI Taxonomy" id="2692173"/>
    <lineage>
        <taxon>Bacteria</taxon>
        <taxon>Pseudomonadati</taxon>
        <taxon>Pseudomonadota</taxon>
        <taxon>Betaproteobacteria</taxon>
        <taxon>Burkholderiales</taxon>
        <taxon>Oxalobacteraceae</taxon>
        <taxon>Telluria group</taxon>
        <taxon>Duganella</taxon>
    </lineage>
</organism>
<keyword evidence="1" id="KW-1133">Transmembrane helix</keyword>
<dbReference type="RefSeq" id="WP_160991534.1">
    <property type="nucleotide sequence ID" value="NZ_WWCO01000012.1"/>
</dbReference>
<reference evidence="2 3" key="1">
    <citation type="submission" date="2019-12" db="EMBL/GenBank/DDBJ databases">
        <title>Novel species isolated from a subtropical stream in China.</title>
        <authorList>
            <person name="Lu H."/>
        </authorList>
    </citation>
    <scope>NUCLEOTIDE SEQUENCE [LARGE SCALE GENOMIC DNA]</scope>
    <source>
        <strain evidence="2 3">FT94W</strain>
    </source>
</reference>
<feature type="transmembrane region" description="Helical" evidence="1">
    <location>
        <begin position="213"/>
        <end position="232"/>
    </location>
</feature>
<feature type="transmembrane region" description="Helical" evidence="1">
    <location>
        <begin position="138"/>
        <end position="161"/>
    </location>
</feature>
<keyword evidence="1" id="KW-0472">Membrane</keyword>
<dbReference type="Proteomes" id="UP000449678">
    <property type="component" value="Unassembled WGS sequence"/>
</dbReference>
<name>A0ABW9VB92_9BURK</name>
<feature type="transmembrane region" description="Helical" evidence="1">
    <location>
        <begin position="168"/>
        <end position="193"/>
    </location>
</feature>
<protein>
    <recommendedName>
        <fullName evidence="4">EpsG family protein</fullName>
    </recommendedName>
</protein>
<dbReference type="EMBL" id="WWCO01000012">
    <property type="protein sequence ID" value="MYM36162.1"/>
    <property type="molecule type" value="Genomic_DNA"/>
</dbReference>
<evidence type="ECO:0000256" key="1">
    <source>
        <dbReference type="SAM" id="Phobius"/>
    </source>
</evidence>
<keyword evidence="3" id="KW-1185">Reference proteome</keyword>
<evidence type="ECO:0000313" key="3">
    <source>
        <dbReference type="Proteomes" id="UP000449678"/>
    </source>
</evidence>
<evidence type="ECO:0008006" key="4">
    <source>
        <dbReference type="Google" id="ProtNLM"/>
    </source>
</evidence>